<evidence type="ECO:0000256" key="11">
    <source>
        <dbReference type="ARBA" id="ARBA00024535"/>
    </source>
</evidence>
<accession>A0A846MVC6</accession>
<evidence type="ECO:0000256" key="12">
    <source>
        <dbReference type="HAMAP-Rule" id="MF_00388"/>
    </source>
</evidence>
<dbReference type="InterPro" id="IPR011334">
    <property type="entry name" value="UDP-acyl_GlcNac_deAcase_C"/>
</dbReference>
<evidence type="ECO:0000256" key="8">
    <source>
        <dbReference type="ARBA" id="ARBA00022801"/>
    </source>
</evidence>
<dbReference type="HAMAP" id="MF_00388">
    <property type="entry name" value="LpxC"/>
    <property type="match status" value="1"/>
</dbReference>
<evidence type="ECO:0000256" key="2">
    <source>
        <dbReference type="ARBA" id="ARBA00002923"/>
    </source>
</evidence>
<comment type="pathway">
    <text evidence="3 12">Glycolipid biosynthesis; lipid IV(A) biosynthesis; lipid IV(A) from (3R)-3-hydroxytetradecanoyl-[acyl-carrier-protein] and UDP-N-acetyl-alpha-D-glucosamine: step 2/6.</text>
</comment>
<evidence type="ECO:0000256" key="3">
    <source>
        <dbReference type="ARBA" id="ARBA00005002"/>
    </source>
</evidence>
<evidence type="ECO:0000256" key="9">
    <source>
        <dbReference type="ARBA" id="ARBA00022833"/>
    </source>
</evidence>
<dbReference type="RefSeq" id="WP_167081166.1">
    <property type="nucleotide sequence ID" value="NZ_BAAADC010000001.1"/>
</dbReference>
<comment type="similarity">
    <text evidence="12">Belongs to the LpxC family.</text>
</comment>
<dbReference type="AlphaFoldDB" id="A0A846MVC6"/>
<dbReference type="NCBIfam" id="TIGR00325">
    <property type="entry name" value="lpxC"/>
    <property type="match status" value="1"/>
</dbReference>
<gene>
    <name evidence="12" type="primary">lpxC</name>
    <name evidence="13" type="ORF">FHS83_000806</name>
</gene>
<feature type="active site" description="Proton donor" evidence="12">
    <location>
        <position position="261"/>
    </location>
</feature>
<evidence type="ECO:0000256" key="5">
    <source>
        <dbReference type="ARBA" id="ARBA00022516"/>
    </source>
</evidence>
<dbReference type="EMBL" id="JAASRM010000001">
    <property type="protein sequence ID" value="NIK87488.1"/>
    <property type="molecule type" value="Genomic_DNA"/>
</dbReference>
<feature type="binding site" evidence="12">
    <location>
        <position position="238"/>
    </location>
    <ligand>
        <name>Zn(2+)</name>
        <dbReference type="ChEBI" id="CHEBI:29105"/>
    </ligand>
</feature>
<dbReference type="SUPFAM" id="SSF54211">
    <property type="entry name" value="Ribosomal protein S5 domain 2-like"/>
    <property type="match status" value="2"/>
</dbReference>
<dbReference type="UniPathway" id="UPA00359">
    <property type="reaction ID" value="UER00478"/>
</dbReference>
<proteinExistence type="inferred from homology"/>
<dbReference type="Gene3D" id="3.30.230.20">
    <property type="entry name" value="lpxc deacetylase, domain 1"/>
    <property type="match status" value="1"/>
</dbReference>
<keyword evidence="14" id="KW-1185">Reference proteome</keyword>
<evidence type="ECO:0000256" key="1">
    <source>
        <dbReference type="ARBA" id="ARBA00001947"/>
    </source>
</evidence>
<dbReference type="GO" id="GO:0103117">
    <property type="term" value="F:UDP-3-O-acyl-N-acetylglucosamine deacetylase activity"/>
    <property type="evidence" value="ECO:0007669"/>
    <property type="project" value="UniProtKB-UniRule"/>
</dbReference>
<dbReference type="GO" id="GO:0046872">
    <property type="term" value="F:metal ion binding"/>
    <property type="evidence" value="ECO:0007669"/>
    <property type="project" value="UniProtKB-KW"/>
</dbReference>
<reference evidence="13 14" key="1">
    <citation type="submission" date="2020-03" db="EMBL/GenBank/DDBJ databases">
        <title>Genomic Encyclopedia of Type Strains, Phase IV (KMG-IV): sequencing the most valuable type-strain genomes for metagenomic binning, comparative biology and taxonomic classification.</title>
        <authorList>
            <person name="Goeker M."/>
        </authorList>
    </citation>
    <scope>NUCLEOTIDE SEQUENCE [LARGE SCALE GENOMIC DNA]</scope>
    <source>
        <strain evidence="13 14">DSM 19867</strain>
    </source>
</reference>
<dbReference type="PANTHER" id="PTHR33694">
    <property type="entry name" value="UDP-3-O-ACYL-N-ACETYLGLUCOSAMINE DEACETYLASE 1, MITOCHONDRIAL-RELATED"/>
    <property type="match status" value="1"/>
</dbReference>
<dbReference type="InterPro" id="IPR004463">
    <property type="entry name" value="UDP-acyl_GlcNac_deAcase"/>
</dbReference>
<sequence>MAFRRTIAKEVACEGIALHAGTQVRMLLEPAVPGTGIIFRRLDLDGAEIPALYDRVAETTLGTTLAEGKATIAVVEHLMAAVAGAGIDDLVIQIDGAEPPVLDGDALSFLELLDVAGAKDSDVERQAIKVLRRVEVSHKDASAALIPAQFPQYAVEIEFASAAIGHQAYAVDFTPAAFRAEIAPARTFGDIAQLDALKKMDRGHGASLHNTLAIDGDRVLNADIQRFPDEFVRHKILDAVGDLSLAGTPLIARFEGIKSGHALNNQLLRALFADPANYRLITAP</sequence>
<dbReference type="PANTHER" id="PTHR33694:SF1">
    <property type="entry name" value="UDP-3-O-ACYL-N-ACETYLGLUCOSAMINE DEACETYLASE 1, MITOCHONDRIAL-RELATED"/>
    <property type="match status" value="1"/>
</dbReference>
<comment type="cofactor">
    <cofactor evidence="1 12">
        <name>Zn(2+)</name>
        <dbReference type="ChEBI" id="CHEBI:29105"/>
    </cofactor>
</comment>
<dbReference type="InterPro" id="IPR015870">
    <property type="entry name" value="UDP-acyl_N-AcGlcN_deAcase_N"/>
</dbReference>
<keyword evidence="5 12" id="KW-0444">Lipid biosynthesis</keyword>
<dbReference type="EC" id="3.5.1.108" evidence="4 12"/>
<evidence type="ECO:0000256" key="10">
    <source>
        <dbReference type="ARBA" id="ARBA00023098"/>
    </source>
</evidence>
<comment type="catalytic activity">
    <reaction evidence="11 12">
        <text>a UDP-3-O-[(3R)-3-hydroxyacyl]-N-acetyl-alpha-D-glucosamine + H2O = a UDP-3-O-[(3R)-3-hydroxyacyl]-alpha-D-glucosamine + acetate</text>
        <dbReference type="Rhea" id="RHEA:67816"/>
        <dbReference type="ChEBI" id="CHEBI:15377"/>
        <dbReference type="ChEBI" id="CHEBI:30089"/>
        <dbReference type="ChEBI" id="CHEBI:137740"/>
        <dbReference type="ChEBI" id="CHEBI:173225"/>
        <dbReference type="EC" id="3.5.1.108"/>
    </reaction>
</comment>
<name>A0A846MVC6_9PROT</name>
<keyword evidence="8 12" id="KW-0378">Hydrolase</keyword>
<keyword evidence="7 12" id="KW-0479">Metal-binding</keyword>
<dbReference type="GO" id="GO:0009245">
    <property type="term" value="P:lipid A biosynthetic process"/>
    <property type="evidence" value="ECO:0007669"/>
    <property type="project" value="UniProtKB-UniRule"/>
</dbReference>
<dbReference type="InterPro" id="IPR020568">
    <property type="entry name" value="Ribosomal_Su5_D2-typ_SF"/>
</dbReference>
<comment type="function">
    <text evidence="2 12">Catalyzes the hydrolysis of UDP-3-O-myristoyl-N-acetylglucosamine to form UDP-3-O-myristoylglucosamine and acetate, the committed step in lipid A biosynthesis.</text>
</comment>
<evidence type="ECO:0000313" key="13">
    <source>
        <dbReference type="EMBL" id="NIK87488.1"/>
    </source>
</evidence>
<evidence type="ECO:0000256" key="7">
    <source>
        <dbReference type="ARBA" id="ARBA00022723"/>
    </source>
</evidence>
<feature type="binding site" evidence="12">
    <location>
        <position position="77"/>
    </location>
    <ligand>
        <name>Zn(2+)</name>
        <dbReference type="ChEBI" id="CHEBI:29105"/>
    </ligand>
</feature>
<evidence type="ECO:0000313" key="14">
    <source>
        <dbReference type="Proteomes" id="UP000570514"/>
    </source>
</evidence>
<protein>
    <recommendedName>
        <fullName evidence="4 12">UDP-3-O-acyl-N-acetylglucosamine deacetylase</fullName>
        <shortName evidence="12">UDP-3-O-acyl-GlcNAc deacetylase</shortName>
        <ecNumber evidence="4 12">3.5.1.108</ecNumber>
    </recommendedName>
    <alternativeName>
        <fullName evidence="12">UDP-3-O-[R-3-hydroxymyristoyl]-N-acetylglucosamine deacetylase</fullName>
    </alternativeName>
</protein>
<keyword evidence="10 12" id="KW-0443">Lipid metabolism</keyword>
<dbReference type="Proteomes" id="UP000570514">
    <property type="component" value="Unassembled WGS sequence"/>
</dbReference>
<comment type="caution">
    <text evidence="13">The sequence shown here is derived from an EMBL/GenBank/DDBJ whole genome shotgun (WGS) entry which is preliminary data.</text>
</comment>
<feature type="binding site" evidence="12">
    <location>
        <position position="234"/>
    </location>
    <ligand>
        <name>Zn(2+)</name>
        <dbReference type="ChEBI" id="CHEBI:29105"/>
    </ligand>
</feature>
<evidence type="ECO:0000256" key="6">
    <source>
        <dbReference type="ARBA" id="ARBA00022556"/>
    </source>
</evidence>
<organism evidence="13 14">
    <name type="scientific">Rhizomicrobium palustre</name>
    <dbReference type="NCBI Taxonomy" id="189966"/>
    <lineage>
        <taxon>Bacteria</taxon>
        <taxon>Pseudomonadati</taxon>
        <taxon>Pseudomonadota</taxon>
        <taxon>Alphaproteobacteria</taxon>
        <taxon>Micropepsales</taxon>
        <taxon>Micropepsaceae</taxon>
        <taxon>Rhizomicrobium</taxon>
    </lineage>
</organism>
<evidence type="ECO:0000256" key="4">
    <source>
        <dbReference type="ARBA" id="ARBA00012745"/>
    </source>
</evidence>
<keyword evidence="6 12" id="KW-0441">Lipid A biosynthesis</keyword>
<keyword evidence="9 12" id="KW-0862">Zinc</keyword>
<dbReference type="Gene3D" id="3.30.1700.10">
    <property type="entry name" value="lpxc deacetylase, domain 2"/>
    <property type="match status" value="1"/>
</dbReference>
<dbReference type="Pfam" id="PF03331">
    <property type="entry name" value="LpxC"/>
    <property type="match status" value="1"/>
</dbReference>
<dbReference type="GO" id="GO:0016020">
    <property type="term" value="C:membrane"/>
    <property type="evidence" value="ECO:0007669"/>
    <property type="project" value="GOC"/>
</dbReference>